<evidence type="ECO:0000313" key="1">
    <source>
        <dbReference type="EMBL" id="TRX02686.1"/>
    </source>
</evidence>
<organism evidence="1 2">
    <name type="scientific">Candidatus Methylobacter oryzae</name>
    <dbReference type="NCBI Taxonomy" id="2497749"/>
    <lineage>
        <taxon>Bacteria</taxon>
        <taxon>Pseudomonadati</taxon>
        <taxon>Pseudomonadota</taxon>
        <taxon>Gammaproteobacteria</taxon>
        <taxon>Methylococcales</taxon>
        <taxon>Methylococcaceae</taxon>
        <taxon>Methylobacter</taxon>
    </lineage>
</organism>
<comment type="caution">
    <text evidence="1">The sequence shown here is derived from an EMBL/GenBank/DDBJ whole genome shotgun (WGS) entry which is preliminary data.</text>
</comment>
<keyword evidence="2" id="KW-1185">Reference proteome</keyword>
<gene>
    <name evidence="1" type="ORF">EKO24_001965</name>
</gene>
<dbReference type="EMBL" id="RYFG02000010">
    <property type="protein sequence ID" value="TRX02686.1"/>
    <property type="molecule type" value="Genomic_DNA"/>
</dbReference>
<evidence type="ECO:0000313" key="2">
    <source>
        <dbReference type="Proteomes" id="UP000733744"/>
    </source>
</evidence>
<proteinExistence type="predicted"/>
<dbReference type="Proteomes" id="UP000733744">
    <property type="component" value="Unassembled WGS sequence"/>
</dbReference>
<reference evidence="1 2" key="1">
    <citation type="journal article" date="2019" name="Antonie Van Leeuwenhoek">
        <title>Description of 'Ca. Methylobacter oryzae' KRF1, a novel species from the environmentally important Methylobacter clade 2.</title>
        <authorList>
            <person name="Khatri K."/>
            <person name="Mohite J.A."/>
            <person name="Pandit P.S."/>
            <person name="Bahulikar R."/>
            <person name="Rahalkar M.C."/>
        </authorList>
    </citation>
    <scope>NUCLEOTIDE SEQUENCE [LARGE SCALE GENOMIC DNA]</scope>
    <source>
        <strain evidence="1 2">KRF1</strain>
    </source>
</reference>
<accession>A0ABY3CG77</accession>
<dbReference type="Pfam" id="PF16872">
    <property type="entry name" value="putAbiC"/>
    <property type="match status" value="1"/>
</dbReference>
<sequence length="65" mass="7493">MVREQLSSQEFLLLFYNALSHLSNENFKSLIEEFALLKTLPKKELFQSETHPNLYGNGAYGNSIK</sequence>
<name>A0ABY3CG77_9GAMM</name>
<dbReference type="InterPro" id="IPR031709">
    <property type="entry name" value="PutAbiC"/>
</dbReference>
<protein>
    <submittedName>
        <fullName evidence="1">Uncharacterized protein</fullName>
    </submittedName>
</protein>